<accession>A0ACC0ZJY9</accession>
<sequence>MRRDLELLIGNGLGAWEHFLVQCNTTKFGTHVITSLPLKMMKVKIRSHPLKFSSLLVLHHD</sequence>
<name>A0ACC0ZJY9_9ROSI</name>
<gene>
    <name evidence="1" type="ORF">Pint_02698</name>
</gene>
<keyword evidence="2" id="KW-1185">Reference proteome</keyword>
<evidence type="ECO:0000313" key="1">
    <source>
        <dbReference type="EMBL" id="KAJ0052042.1"/>
    </source>
</evidence>
<protein>
    <submittedName>
        <fullName evidence="1">Uncharacterized protein</fullName>
    </submittedName>
</protein>
<proteinExistence type="predicted"/>
<reference evidence="2" key="1">
    <citation type="journal article" date="2023" name="G3 (Bethesda)">
        <title>Genome assembly and association tests identify interacting loci associated with vigor, precocity, and sex in interspecific pistachio rootstocks.</title>
        <authorList>
            <person name="Palmer W."/>
            <person name="Jacygrad E."/>
            <person name="Sagayaradj S."/>
            <person name="Cavanaugh K."/>
            <person name="Han R."/>
            <person name="Bertier L."/>
            <person name="Beede B."/>
            <person name="Kafkas S."/>
            <person name="Golino D."/>
            <person name="Preece J."/>
            <person name="Michelmore R."/>
        </authorList>
    </citation>
    <scope>NUCLEOTIDE SEQUENCE [LARGE SCALE GENOMIC DNA]</scope>
</reference>
<dbReference type="EMBL" id="CM047736">
    <property type="protein sequence ID" value="KAJ0052042.1"/>
    <property type="molecule type" value="Genomic_DNA"/>
</dbReference>
<comment type="caution">
    <text evidence="1">The sequence shown here is derived from an EMBL/GenBank/DDBJ whole genome shotgun (WGS) entry which is preliminary data.</text>
</comment>
<evidence type="ECO:0000313" key="2">
    <source>
        <dbReference type="Proteomes" id="UP001163603"/>
    </source>
</evidence>
<dbReference type="Proteomes" id="UP001163603">
    <property type="component" value="Chromosome 1"/>
</dbReference>
<organism evidence="1 2">
    <name type="scientific">Pistacia integerrima</name>
    <dbReference type="NCBI Taxonomy" id="434235"/>
    <lineage>
        <taxon>Eukaryota</taxon>
        <taxon>Viridiplantae</taxon>
        <taxon>Streptophyta</taxon>
        <taxon>Embryophyta</taxon>
        <taxon>Tracheophyta</taxon>
        <taxon>Spermatophyta</taxon>
        <taxon>Magnoliopsida</taxon>
        <taxon>eudicotyledons</taxon>
        <taxon>Gunneridae</taxon>
        <taxon>Pentapetalae</taxon>
        <taxon>rosids</taxon>
        <taxon>malvids</taxon>
        <taxon>Sapindales</taxon>
        <taxon>Anacardiaceae</taxon>
        <taxon>Pistacia</taxon>
    </lineage>
</organism>